<comment type="similarity">
    <text evidence="1">Belongs to the UBR4 family.</text>
</comment>
<evidence type="ECO:0000313" key="5">
    <source>
        <dbReference type="Proteomes" id="UP000054047"/>
    </source>
</evidence>
<feature type="region of interest" description="UBR4 E3 catalytic module" evidence="1">
    <location>
        <begin position="117"/>
        <end position="362"/>
    </location>
</feature>
<evidence type="ECO:0000259" key="3">
    <source>
        <dbReference type="Pfam" id="PF13764"/>
    </source>
</evidence>
<protein>
    <recommendedName>
        <fullName evidence="3">E3 ubiquitin ligase UBR4 C-terminal domain-containing protein</fullName>
    </recommendedName>
</protein>
<accession>A0A0C2H3R9</accession>
<evidence type="ECO:0000313" key="4">
    <source>
        <dbReference type="EMBL" id="KIH64076.1"/>
    </source>
</evidence>
<sequence>TENVNKFCNQVSRVIGNLVLGNEEAEKALISMYTKTCQWKEIDETNDVSLRSERVIAVERLCEVTVGILNSKEAAKLKQLILDSGVVSKACSHLVSSHPPLYSATESQEWKAFLLRPSLKLMLSFMHGMARSHEASQRALAEKTLHILHRLEQVASDNSIGTLAENVVEALKENSEVAAQIENVRQETRQKKRQMAMAMRNKQLREMGMQMGKSGEVKVAHRRIANEPALEGVVDPLASCCICREPLFHGTRVAAAYAFASPLPGESRVPQLATVSQMVMVHIDCHQNAIRRSGGGRNVDEWSKASLHNAGAKCNVLTPIASGSASEADWAAAVNRSFSEASQGGGRESNAQYLAVLHLLALSLPADDLPTRNARHRVISFIMTELTVESWREQRLDVLRAALSDSATEGRDSTWESLRPVCLTWAFVDLYFNDVIPIDSDDRLEWLQTHLLDTLRKTSTFVKKFDEEVATLGSVEAFANKMDVPVDQIAPLFGPSGDADV</sequence>
<keyword evidence="1" id="KW-0479">Metal-binding</keyword>
<feature type="non-terminal residue" evidence="4">
    <location>
        <position position="1"/>
    </location>
</feature>
<dbReference type="PROSITE" id="PS52043">
    <property type="entry name" value="UBR4_E3"/>
    <property type="match status" value="1"/>
</dbReference>
<evidence type="ECO:0000256" key="1">
    <source>
        <dbReference type="PROSITE-ProRule" id="PRU01388"/>
    </source>
</evidence>
<proteinExistence type="inferred from homology"/>
<dbReference type="Pfam" id="PF13764">
    <property type="entry name" value="E3_UbLigase_R4"/>
    <property type="match status" value="1"/>
</dbReference>
<evidence type="ECO:0000256" key="2">
    <source>
        <dbReference type="SAM" id="Coils"/>
    </source>
</evidence>
<dbReference type="OrthoDB" id="30336at2759"/>
<keyword evidence="5" id="KW-1185">Reference proteome</keyword>
<dbReference type="AlphaFoldDB" id="A0A0C2H3R9"/>
<dbReference type="GO" id="GO:0008270">
    <property type="term" value="F:zinc ion binding"/>
    <property type="evidence" value="ECO:0007669"/>
    <property type="project" value="UniProtKB-KW"/>
</dbReference>
<keyword evidence="2" id="KW-0175">Coiled coil</keyword>
<gene>
    <name evidence="4" type="ORF">ANCDUO_05617</name>
</gene>
<dbReference type="InterPro" id="IPR025704">
    <property type="entry name" value="E3_Ub_ligase_UBR4_C"/>
</dbReference>
<dbReference type="PANTHER" id="PTHR21725">
    <property type="entry name" value="E3 UBIQUITIN-PROTEIN LIGASE UBR4"/>
    <property type="match status" value="1"/>
</dbReference>
<keyword evidence="1" id="KW-0863">Zinc-finger</keyword>
<feature type="domain" description="E3 ubiquitin ligase UBR4 C-terminal" evidence="3">
    <location>
        <begin position="5"/>
        <end position="336"/>
    </location>
</feature>
<dbReference type="PANTHER" id="PTHR21725:SF1">
    <property type="entry name" value="E3 UBIQUITIN-PROTEIN LIGASE UBR4"/>
    <property type="match status" value="1"/>
</dbReference>
<reference evidence="4 5" key="1">
    <citation type="submission" date="2013-12" db="EMBL/GenBank/DDBJ databases">
        <title>Draft genome of the parsitic nematode Ancylostoma duodenale.</title>
        <authorList>
            <person name="Mitreva M."/>
        </authorList>
    </citation>
    <scope>NUCLEOTIDE SEQUENCE [LARGE SCALE GENOMIC DNA]</scope>
    <source>
        <strain evidence="4 5">Zhejiang</strain>
    </source>
</reference>
<dbReference type="EMBL" id="KN728261">
    <property type="protein sequence ID" value="KIH64076.1"/>
    <property type="molecule type" value="Genomic_DNA"/>
</dbReference>
<keyword evidence="1" id="KW-0862">Zinc</keyword>
<name>A0A0C2H3R9_9BILA</name>
<dbReference type="Proteomes" id="UP000054047">
    <property type="component" value="Unassembled WGS sequence"/>
</dbReference>
<feature type="coiled-coil region" evidence="2">
    <location>
        <begin position="167"/>
        <end position="201"/>
    </location>
</feature>
<organism evidence="4 5">
    <name type="scientific">Ancylostoma duodenale</name>
    <dbReference type="NCBI Taxonomy" id="51022"/>
    <lineage>
        <taxon>Eukaryota</taxon>
        <taxon>Metazoa</taxon>
        <taxon>Ecdysozoa</taxon>
        <taxon>Nematoda</taxon>
        <taxon>Chromadorea</taxon>
        <taxon>Rhabditida</taxon>
        <taxon>Rhabditina</taxon>
        <taxon>Rhabditomorpha</taxon>
        <taxon>Strongyloidea</taxon>
        <taxon>Ancylostomatidae</taxon>
        <taxon>Ancylostomatinae</taxon>
        <taxon>Ancylostoma</taxon>
    </lineage>
</organism>
<dbReference type="InterPro" id="IPR045189">
    <property type="entry name" value="UBR4-like"/>
</dbReference>